<organism evidence="9 10">
    <name type="scientific">Anaerosalibacter massiliensis</name>
    <dbReference type="NCBI Taxonomy" id="1347392"/>
    <lineage>
        <taxon>Bacteria</taxon>
        <taxon>Bacillati</taxon>
        <taxon>Bacillota</taxon>
        <taxon>Tissierellia</taxon>
        <taxon>Tissierellales</taxon>
        <taxon>Sporanaerobacteraceae</taxon>
        <taxon>Anaerosalibacter</taxon>
    </lineage>
</organism>
<keyword evidence="3" id="KW-0285">Flavoprotein</keyword>
<evidence type="ECO:0000256" key="6">
    <source>
        <dbReference type="ARBA" id="ARBA00023002"/>
    </source>
</evidence>
<dbReference type="GO" id="GO:0005829">
    <property type="term" value="C:cytosol"/>
    <property type="evidence" value="ECO:0007669"/>
    <property type="project" value="TreeGrafter"/>
</dbReference>
<comment type="similarity">
    <text evidence="2">Belongs to the nitroreductase family.</text>
</comment>
<dbReference type="InterPro" id="IPR050627">
    <property type="entry name" value="Nitroreductase/BluB"/>
</dbReference>
<dbReference type="EMBL" id="JANJZL010000003">
    <property type="protein sequence ID" value="MCR2043816.1"/>
    <property type="molecule type" value="Genomic_DNA"/>
</dbReference>
<dbReference type="GO" id="GO:0046256">
    <property type="term" value="P:2,4,6-trinitrotoluene catabolic process"/>
    <property type="evidence" value="ECO:0007669"/>
    <property type="project" value="TreeGrafter"/>
</dbReference>
<sequence length="223" mass="26106">MENKKREILNVHRYRVACKEFDSNKKIPKEDIDFLLEVGRLSPSSFGFEPWKFIVIQDDKLKEDLISLTLDCEKQISTSSHLVMMLARKGSDIIYSSDYITYIMKDVKNIPEDEISERREDYRVFQRENFKLLNDKEAMFQWSIKQTYIPLGNMITAAAEIGISSCPIENFHREKLEKLLEDNGILDSSKFGVSCLVTFGYKKDKVYIEKARRPIGEVVEWIK</sequence>
<evidence type="ECO:0000259" key="8">
    <source>
        <dbReference type="Pfam" id="PF00881"/>
    </source>
</evidence>
<evidence type="ECO:0000256" key="7">
    <source>
        <dbReference type="ARBA" id="ARBA00023027"/>
    </source>
</evidence>
<keyword evidence="6" id="KW-0560">Oxidoreductase</keyword>
<evidence type="ECO:0000256" key="4">
    <source>
        <dbReference type="ARBA" id="ARBA00022643"/>
    </source>
</evidence>
<dbReference type="OrthoDB" id="9812105at2"/>
<evidence type="ECO:0000313" key="9">
    <source>
        <dbReference type="EMBL" id="MCR2043816.1"/>
    </source>
</evidence>
<evidence type="ECO:0000256" key="2">
    <source>
        <dbReference type="ARBA" id="ARBA00007118"/>
    </source>
</evidence>
<keyword evidence="7" id="KW-0520">NAD</keyword>
<comment type="caution">
    <text evidence="9">The sequence shown here is derived from an EMBL/GenBank/DDBJ whole genome shotgun (WGS) entry which is preliminary data.</text>
</comment>
<accession>A0A9X2S750</accession>
<dbReference type="InterPro" id="IPR000415">
    <property type="entry name" value="Nitroreductase-like"/>
</dbReference>
<name>A0A9X2S750_9FIRM</name>
<dbReference type="RefSeq" id="WP_042680541.1">
    <property type="nucleotide sequence ID" value="NZ_CABKTM010000020.1"/>
</dbReference>
<evidence type="ECO:0000313" key="10">
    <source>
        <dbReference type="Proteomes" id="UP001142078"/>
    </source>
</evidence>
<dbReference type="Proteomes" id="UP001142078">
    <property type="component" value="Unassembled WGS sequence"/>
</dbReference>
<gene>
    <name evidence="9" type="ORF">NSA23_06740</name>
</gene>
<keyword evidence="4" id="KW-0288">FMN</keyword>
<dbReference type="PANTHER" id="PTHR23026:SF125">
    <property type="entry name" value="OXYGEN-INSENSITIVE NAD(P)H NITROREDUCTASE"/>
    <property type="match status" value="1"/>
</dbReference>
<evidence type="ECO:0000256" key="5">
    <source>
        <dbReference type="ARBA" id="ARBA00022857"/>
    </source>
</evidence>
<keyword evidence="10" id="KW-1185">Reference proteome</keyword>
<dbReference type="SUPFAM" id="SSF55469">
    <property type="entry name" value="FMN-dependent nitroreductase-like"/>
    <property type="match status" value="1"/>
</dbReference>
<dbReference type="Gene3D" id="3.40.109.10">
    <property type="entry name" value="NADH Oxidase"/>
    <property type="match status" value="1"/>
</dbReference>
<dbReference type="PANTHER" id="PTHR23026">
    <property type="entry name" value="NADPH NITROREDUCTASE"/>
    <property type="match status" value="1"/>
</dbReference>
<protein>
    <submittedName>
        <fullName evidence="9">NAD(P)H-dependent oxidoreductase</fullName>
    </submittedName>
</protein>
<evidence type="ECO:0000256" key="1">
    <source>
        <dbReference type="ARBA" id="ARBA00001917"/>
    </source>
</evidence>
<reference evidence="9" key="1">
    <citation type="submission" date="2022-07" db="EMBL/GenBank/DDBJ databases">
        <title>Enhanced cultured diversity of the mouse gut microbiota enables custom-made synthetic communities.</title>
        <authorList>
            <person name="Afrizal A."/>
        </authorList>
    </citation>
    <scope>NUCLEOTIDE SEQUENCE</scope>
    <source>
        <strain evidence="9">DSM 29482</strain>
    </source>
</reference>
<dbReference type="InterPro" id="IPR033878">
    <property type="entry name" value="NfsB-like"/>
</dbReference>
<dbReference type="InterPro" id="IPR029479">
    <property type="entry name" value="Nitroreductase"/>
</dbReference>
<dbReference type="AlphaFoldDB" id="A0A9X2S750"/>
<proteinExistence type="inferred from homology"/>
<evidence type="ECO:0000256" key="3">
    <source>
        <dbReference type="ARBA" id="ARBA00022630"/>
    </source>
</evidence>
<feature type="domain" description="Nitroreductase" evidence="8">
    <location>
        <begin position="13"/>
        <end position="201"/>
    </location>
</feature>
<dbReference type="GO" id="GO:0046857">
    <property type="term" value="F:oxidoreductase activity, acting on other nitrogenous compounds as donors, with NAD or NADP as acceptor"/>
    <property type="evidence" value="ECO:0007669"/>
    <property type="project" value="TreeGrafter"/>
</dbReference>
<keyword evidence="5" id="KW-0521">NADP</keyword>
<dbReference type="CDD" id="cd02149">
    <property type="entry name" value="NfsB-like"/>
    <property type="match status" value="1"/>
</dbReference>
<dbReference type="Pfam" id="PF00881">
    <property type="entry name" value="Nitroreductase"/>
    <property type="match status" value="1"/>
</dbReference>
<comment type="cofactor">
    <cofactor evidence="1">
        <name>FMN</name>
        <dbReference type="ChEBI" id="CHEBI:58210"/>
    </cofactor>
</comment>